<evidence type="ECO:0000256" key="3">
    <source>
        <dbReference type="SAM" id="MobiDB-lite"/>
    </source>
</evidence>
<feature type="compositionally biased region" description="Basic and acidic residues" evidence="3">
    <location>
        <begin position="198"/>
        <end position="220"/>
    </location>
</feature>
<feature type="region of interest" description="Disordered" evidence="3">
    <location>
        <begin position="233"/>
        <end position="275"/>
    </location>
</feature>
<feature type="compositionally biased region" description="Basic and acidic residues" evidence="3">
    <location>
        <begin position="233"/>
        <end position="242"/>
    </location>
</feature>
<proteinExistence type="predicted"/>
<comment type="caution">
    <text evidence="4">The sequence shown here is derived from an EMBL/GenBank/DDBJ whole genome shotgun (WGS) entry which is preliminary data.</text>
</comment>
<organism evidence="4 5">
    <name type="scientific">Eisenbergiella tayi</name>
    <dbReference type="NCBI Taxonomy" id="1432052"/>
    <lineage>
        <taxon>Bacteria</taxon>
        <taxon>Bacillati</taxon>
        <taxon>Bacillota</taxon>
        <taxon>Clostridia</taxon>
        <taxon>Lachnospirales</taxon>
        <taxon>Lachnospiraceae</taxon>
        <taxon>Eisenbergiella</taxon>
    </lineage>
</organism>
<gene>
    <name evidence="4" type="primary">smc_1</name>
    <name evidence="4" type="ORF">BEH84_00231</name>
</gene>
<reference evidence="4 5" key="1">
    <citation type="submission" date="2016-07" db="EMBL/GenBank/DDBJ databases">
        <title>Characterization of isolates of Eisenbergiella tayi derived from blood cultures, using whole genome sequencing.</title>
        <authorList>
            <person name="Burdz T."/>
            <person name="Wiebe D."/>
            <person name="Huynh C."/>
            <person name="Bernard K."/>
        </authorList>
    </citation>
    <scope>NUCLEOTIDE SEQUENCE [LARGE SCALE GENOMIC DNA]</scope>
    <source>
        <strain evidence="4 5">NML 120489</strain>
    </source>
</reference>
<dbReference type="GeneID" id="93304724"/>
<dbReference type="Proteomes" id="UP000095003">
    <property type="component" value="Unassembled WGS sequence"/>
</dbReference>
<feature type="compositionally biased region" description="Basic and acidic residues" evidence="3">
    <location>
        <begin position="334"/>
        <end position="371"/>
    </location>
</feature>
<dbReference type="PANTHER" id="PTHR32347">
    <property type="entry name" value="EFFLUX SYSTEM COMPONENT YKNX-RELATED"/>
    <property type="match status" value="1"/>
</dbReference>
<feature type="compositionally biased region" description="Basic and acidic residues" evidence="3">
    <location>
        <begin position="169"/>
        <end position="190"/>
    </location>
</feature>
<dbReference type="InterPro" id="IPR050465">
    <property type="entry name" value="UPF0194_transport"/>
</dbReference>
<evidence type="ECO:0000256" key="1">
    <source>
        <dbReference type="ARBA" id="ARBA00004196"/>
    </source>
</evidence>
<sequence length="596" mass="65146">MLMEVDKRKRVLKGFGVFLGGMLVLTLVSRGIYAEGLARVSVEVPERMAVGHVVEVSGNVKQSRELAVNVAEGLRVREVFVIPGDRVEAGSELFALDLDFLEERIRDKERDVEKLRLQIATVQGNLALAGEEKNVEMSRAGEDAVRAGEEADKALRRAEEDLASARASLQEHLDKNLKNTSDEERQRQEEAYQAWKKRLTEGGEREKSVSDKVKGLQRRKESLEGEIAGLKEKIGELEKKGGENGSEGTEGGTVSGNGLGDGASSGGSGELDALKAQLAEKEAELVQVKKELSEAGWEQEDAAEQLGELQGNAVNKPDFSEEDSAWESWMSTRKSLEEKVQDAERALEDAEDEKEKALEDAQRNLEDSLRSEQSDSTLGLYQLDLEEAGEELKRLKGILEQEGVVKAEASGVVTRVGVAAGEQTSSGASVVFADTARPLQFEVILQKEEKKYVNLGAEAEITLGNSSNMIKATVDYLTEMETSPGSFTALVTLPEGTGTIGQSGMFRVTQQSEMYNYCIPVDALHMDENQRNFVYVLGERSGFLGAELTAEKLMVDVLDKNDKYAALAGGVVDENSRIICTADREISDGDPVRMKD</sequence>
<evidence type="ECO:0000313" key="5">
    <source>
        <dbReference type="Proteomes" id="UP000095003"/>
    </source>
</evidence>
<accession>A0A1E3AUY8</accession>
<dbReference type="GO" id="GO:0030313">
    <property type="term" value="C:cell envelope"/>
    <property type="evidence" value="ECO:0007669"/>
    <property type="project" value="UniProtKB-SubCell"/>
</dbReference>
<evidence type="ECO:0000313" key="4">
    <source>
        <dbReference type="EMBL" id="ODM12517.1"/>
    </source>
</evidence>
<feature type="region of interest" description="Disordered" evidence="3">
    <location>
        <begin position="294"/>
        <end position="371"/>
    </location>
</feature>
<feature type="compositionally biased region" description="Gly residues" evidence="3">
    <location>
        <begin position="243"/>
        <end position="269"/>
    </location>
</feature>
<dbReference type="RefSeq" id="WP_069155465.1">
    <property type="nucleotide sequence ID" value="NZ_JBKXXQ010000018.1"/>
</dbReference>
<dbReference type="PANTHER" id="PTHR32347:SF23">
    <property type="entry name" value="BLL5650 PROTEIN"/>
    <property type="match status" value="1"/>
</dbReference>
<protein>
    <submittedName>
        <fullName evidence="4">Chromosome partition protein Smc</fullName>
    </submittedName>
</protein>
<evidence type="ECO:0000256" key="2">
    <source>
        <dbReference type="ARBA" id="ARBA00023054"/>
    </source>
</evidence>
<dbReference type="AlphaFoldDB" id="A0A1E3AUY8"/>
<keyword evidence="2" id="KW-0175">Coiled coil</keyword>
<dbReference type="EMBL" id="MCGI01000001">
    <property type="protein sequence ID" value="ODM12517.1"/>
    <property type="molecule type" value="Genomic_DNA"/>
</dbReference>
<feature type="region of interest" description="Disordered" evidence="3">
    <location>
        <begin position="169"/>
        <end position="220"/>
    </location>
</feature>
<comment type="subcellular location">
    <subcellularLocation>
        <location evidence="1">Cell envelope</location>
    </subcellularLocation>
</comment>
<name>A0A1E3AUY8_9FIRM</name>